<comment type="catalytic activity">
    <reaction evidence="1 16">
        <text>(R)-pantothenate + ATP = (R)-4'-phosphopantothenate + ADP + H(+)</text>
        <dbReference type="Rhea" id="RHEA:16373"/>
        <dbReference type="ChEBI" id="CHEBI:10986"/>
        <dbReference type="ChEBI" id="CHEBI:15378"/>
        <dbReference type="ChEBI" id="CHEBI:29032"/>
        <dbReference type="ChEBI" id="CHEBI:30616"/>
        <dbReference type="ChEBI" id="CHEBI:456216"/>
        <dbReference type="EC" id="2.7.1.33"/>
    </reaction>
</comment>
<keyword evidence="9 16" id="KW-0547">Nucleotide-binding</keyword>
<dbReference type="InterPro" id="IPR043129">
    <property type="entry name" value="ATPase_NBD"/>
</dbReference>
<comment type="subunit">
    <text evidence="5 16">Homodimer.</text>
</comment>
<keyword evidence="13 16" id="KW-0173">Coenzyme A biosynthesis</keyword>
<feature type="binding site" evidence="16">
    <location>
        <begin position="107"/>
        <end position="110"/>
    </location>
    <ligand>
        <name>substrate</name>
    </ligand>
</feature>
<dbReference type="PANTHER" id="PTHR34265:SF1">
    <property type="entry name" value="TYPE III PANTOTHENATE KINASE"/>
    <property type="match status" value="1"/>
</dbReference>
<reference evidence="17" key="1">
    <citation type="submission" date="2020-10" db="EMBL/GenBank/DDBJ databases">
        <authorList>
            <person name="Gilroy R."/>
        </authorList>
    </citation>
    <scope>NUCLEOTIDE SEQUENCE</scope>
    <source>
        <strain evidence="17">CHK181-108</strain>
    </source>
</reference>
<dbReference type="HAMAP" id="MF_01274">
    <property type="entry name" value="Pantothen_kinase_3"/>
    <property type="match status" value="1"/>
</dbReference>
<name>A0A9D1H3S2_9FIRM</name>
<dbReference type="GO" id="GO:0004594">
    <property type="term" value="F:pantothenate kinase activity"/>
    <property type="evidence" value="ECO:0007669"/>
    <property type="project" value="UniProtKB-UniRule"/>
</dbReference>
<dbReference type="EC" id="2.7.1.33" evidence="6 16"/>
<evidence type="ECO:0000256" key="6">
    <source>
        <dbReference type="ARBA" id="ARBA00012102"/>
    </source>
</evidence>
<reference evidence="17" key="2">
    <citation type="journal article" date="2021" name="PeerJ">
        <title>Extensive microbial diversity within the chicken gut microbiome revealed by metagenomics and culture.</title>
        <authorList>
            <person name="Gilroy R."/>
            <person name="Ravi A."/>
            <person name="Getino M."/>
            <person name="Pursley I."/>
            <person name="Horton D.L."/>
            <person name="Alikhan N.F."/>
            <person name="Baker D."/>
            <person name="Gharbi K."/>
            <person name="Hall N."/>
            <person name="Watson M."/>
            <person name="Adriaenssens E.M."/>
            <person name="Foster-Nyarko E."/>
            <person name="Jarju S."/>
            <person name="Secka A."/>
            <person name="Antonio M."/>
            <person name="Oren A."/>
            <person name="Chaudhuri R.R."/>
            <person name="La Ragione R."/>
            <person name="Hildebrand F."/>
            <person name="Pallen M.J."/>
        </authorList>
    </citation>
    <scope>NUCLEOTIDE SEQUENCE</scope>
    <source>
        <strain evidence="17">CHK181-108</strain>
    </source>
</reference>
<dbReference type="AlphaFoldDB" id="A0A9D1H3S2"/>
<feature type="active site" description="Proton acceptor" evidence="16">
    <location>
        <position position="109"/>
    </location>
</feature>
<dbReference type="GO" id="GO:0005524">
    <property type="term" value="F:ATP binding"/>
    <property type="evidence" value="ECO:0007669"/>
    <property type="project" value="UniProtKB-UniRule"/>
</dbReference>
<keyword evidence="16" id="KW-0479">Metal-binding</keyword>
<dbReference type="GO" id="GO:0015937">
    <property type="term" value="P:coenzyme A biosynthetic process"/>
    <property type="evidence" value="ECO:0007669"/>
    <property type="project" value="UniProtKB-UniRule"/>
</dbReference>
<dbReference type="Pfam" id="PF03309">
    <property type="entry name" value="Pan_kinase"/>
    <property type="match status" value="1"/>
</dbReference>
<dbReference type="Proteomes" id="UP000824165">
    <property type="component" value="Unassembled WGS sequence"/>
</dbReference>
<evidence type="ECO:0000256" key="14">
    <source>
        <dbReference type="ARBA" id="ARBA00038036"/>
    </source>
</evidence>
<dbReference type="NCBIfam" id="NF009855">
    <property type="entry name" value="PRK13321.1"/>
    <property type="match status" value="1"/>
</dbReference>
<evidence type="ECO:0000256" key="2">
    <source>
        <dbReference type="ARBA" id="ARBA00001958"/>
    </source>
</evidence>
<comment type="pathway">
    <text evidence="4 16">Cofactor biosynthesis; coenzyme A biosynthesis; CoA from (R)-pantothenate: step 1/5.</text>
</comment>
<keyword evidence="10 16" id="KW-0418">Kinase</keyword>
<keyword evidence="7 16" id="KW-0963">Cytoplasm</keyword>
<dbReference type="Gene3D" id="3.30.420.40">
    <property type="match status" value="2"/>
</dbReference>
<evidence type="ECO:0000256" key="9">
    <source>
        <dbReference type="ARBA" id="ARBA00022741"/>
    </source>
</evidence>
<dbReference type="CDD" id="cd24015">
    <property type="entry name" value="ASKHA_NBD_PanK-III"/>
    <property type="match status" value="1"/>
</dbReference>
<feature type="binding site" evidence="16">
    <location>
        <position position="129"/>
    </location>
    <ligand>
        <name>K(+)</name>
        <dbReference type="ChEBI" id="CHEBI:29103"/>
    </ligand>
</feature>
<protein>
    <recommendedName>
        <fullName evidence="15 16">Type III pantothenate kinase</fullName>
        <ecNumber evidence="6 16">2.7.1.33</ecNumber>
    </recommendedName>
    <alternativeName>
        <fullName evidence="16">PanK-III</fullName>
    </alternativeName>
    <alternativeName>
        <fullName evidence="16">Pantothenic acid kinase</fullName>
    </alternativeName>
</protein>
<dbReference type="GO" id="GO:0046872">
    <property type="term" value="F:metal ion binding"/>
    <property type="evidence" value="ECO:0007669"/>
    <property type="project" value="UniProtKB-KW"/>
</dbReference>
<comment type="caution">
    <text evidence="17">The sequence shown here is derived from an EMBL/GenBank/DDBJ whole genome shotgun (WGS) entry which is preliminary data.</text>
</comment>
<comment type="cofactor">
    <cofactor evidence="16">
        <name>NH4(+)</name>
        <dbReference type="ChEBI" id="CHEBI:28938"/>
    </cofactor>
    <cofactor evidence="16">
        <name>K(+)</name>
        <dbReference type="ChEBI" id="CHEBI:29103"/>
    </cofactor>
    <text evidence="16">A monovalent cation. Ammonium or potassium.</text>
</comment>
<evidence type="ECO:0000313" key="17">
    <source>
        <dbReference type="EMBL" id="HIT84684.1"/>
    </source>
</evidence>
<dbReference type="InterPro" id="IPR004619">
    <property type="entry name" value="Type_III_PanK"/>
</dbReference>
<gene>
    <name evidence="16" type="primary">coaX</name>
    <name evidence="17" type="ORF">IAA60_02135</name>
</gene>
<sequence length="254" mass="26745">MILAIDIGNTNIVIGCFEGSSIKFTERLSTNHKATELEYAILFKNVLEIYSVTPSQLDGGIISSVVPSLTNVVKNAMGKLSKSRILVVGPGVKTGLSIMTDNPGQLGADLVVDAVACINEYPLPAVIFDMGTATTISVVDKSKNYLGTVIMPGVEISLGSLVGGTSQLPKISLDAPKRVIGTNTSDSMKSGIIFASASSIDGMIDRIENELGEKTTVIATGGLAGTIVPYCRHEIILDDELLLKGLSVIYNKNV</sequence>
<evidence type="ECO:0000256" key="5">
    <source>
        <dbReference type="ARBA" id="ARBA00011738"/>
    </source>
</evidence>
<comment type="similarity">
    <text evidence="14 16">Belongs to the type III pantothenate kinase family.</text>
</comment>
<comment type="caution">
    <text evidence="16">Lacks conserved residue(s) required for the propagation of feature annotation.</text>
</comment>
<feature type="binding site" evidence="16">
    <location>
        <position position="132"/>
    </location>
    <ligand>
        <name>ATP</name>
        <dbReference type="ChEBI" id="CHEBI:30616"/>
    </ligand>
</feature>
<comment type="cofactor">
    <cofactor evidence="2">
        <name>K(+)</name>
        <dbReference type="ChEBI" id="CHEBI:29103"/>
    </cofactor>
</comment>
<dbReference type="SUPFAM" id="SSF53067">
    <property type="entry name" value="Actin-like ATPase domain"/>
    <property type="match status" value="2"/>
</dbReference>
<dbReference type="PANTHER" id="PTHR34265">
    <property type="entry name" value="TYPE III PANTOTHENATE KINASE"/>
    <property type="match status" value="1"/>
</dbReference>
<evidence type="ECO:0000256" key="16">
    <source>
        <dbReference type="HAMAP-Rule" id="MF_01274"/>
    </source>
</evidence>
<evidence type="ECO:0000313" key="18">
    <source>
        <dbReference type="Proteomes" id="UP000824165"/>
    </source>
</evidence>
<proteinExistence type="inferred from homology"/>
<dbReference type="EMBL" id="DVLU01000018">
    <property type="protein sequence ID" value="HIT84684.1"/>
    <property type="molecule type" value="Genomic_DNA"/>
</dbReference>
<evidence type="ECO:0000256" key="10">
    <source>
        <dbReference type="ARBA" id="ARBA00022777"/>
    </source>
</evidence>
<comment type="function">
    <text evidence="16">Catalyzes the phosphorylation of pantothenate (Pan), the first step in CoA biosynthesis.</text>
</comment>
<evidence type="ECO:0000256" key="3">
    <source>
        <dbReference type="ARBA" id="ARBA00004496"/>
    </source>
</evidence>
<evidence type="ECO:0000256" key="1">
    <source>
        <dbReference type="ARBA" id="ARBA00001206"/>
    </source>
</evidence>
<evidence type="ECO:0000256" key="13">
    <source>
        <dbReference type="ARBA" id="ARBA00022993"/>
    </source>
</evidence>
<evidence type="ECO:0000256" key="8">
    <source>
        <dbReference type="ARBA" id="ARBA00022679"/>
    </source>
</evidence>
<accession>A0A9D1H3S2</accession>
<evidence type="ECO:0000256" key="7">
    <source>
        <dbReference type="ARBA" id="ARBA00022490"/>
    </source>
</evidence>
<dbReference type="GO" id="GO:0005737">
    <property type="term" value="C:cytoplasm"/>
    <property type="evidence" value="ECO:0007669"/>
    <property type="project" value="UniProtKB-SubCell"/>
</dbReference>
<comment type="subcellular location">
    <subcellularLocation>
        <location evidence="3 16">Cytoplasm</location>
    </subcellularLocation>
</comment>
<keyword evidence="12 16" id="KW-0630">Potassium</keyword>
<evidence type="ECO:0000256" key="11">
    <source>
        <dbReference type="ARBA" id="ARBA00022840"/>
    </source>
</evidence>
<feature type="binding site" evidence="16">
    <location>
        <position position="184"/>
    </location>
    <ligand>
        <name>substrate</name>
    </ligand>
</feature>
<keyword evidence="11 16" id="KW-0067">ATP-binding</keyword>
<keyword evidence="8 16" id="KW-0808">Transferase</keyword>
<dbReference type="NCBIfam" id="TIGR00671">
    <property type="entry name" value="baf"/>
    <property type="match status" value="1"/>
</dbReference>
<evidence type="ECO:0000256" key="12">
    <source>
        <dbReference type="ARBA" id="ARBA00022958"/>
    </source>
</evidence>
<evidence type="ECO:0000256" key="4">
    <source>
        <dbReference type="ARBA" id="ARBA00005225"/>
    </source>
</evidence>
<evidence type="ECO:0000256" key="15">
    <source>
        <dbReference type="ARBA" id="ARBA00040883"/>
    </source>
</evidence>
<organism evidence="17 18">
    <name type="scientific">Candidatus Ornithomonoglobus intestinigallinarum</name>
    <dbReference type="NCBI Taxonomy" id="2840894"/>
    <lineage>
        <taxon>Bacteria</taxon>
        <taxon>Bacillati</taxon>
        <taxon>Bacillota</taxon>
        <taxon>Clostridia</taxon>
        <taxon>Candidatus Ornithomonoglobus</taxon>
    </lineage>
</organism>
<feature type="binding site" evidence="16">
    <location>
        <begin position="6"/>
        <end position="13"/>
    </location>
    <ligand>
        <name>ATP</name>
        <dbReference type="ChEBI" id="CHEBI:30616"/>
    </ligand>
</feature>